<keyword evidence="7" id="KW-0418">Kinase</keyword>
<evidence type="ECO:0000256" key="9">
    <source>
        <dbReference type="ARBA" id="ARBA00022909"/>
    </source>
</evidence>
<organism evidence="14 15">
    <name type="scientific">Halodurantibacterium flavum</name>
    <dbReference type="NCBI Taxonomy" id="1382802"/>
    <lineage>
        <taxon>Bacteria</taxon>
        <taxon>Pseudomonadati</taxon>
        <taxon>Pseudomonadota</taxon>
        <taxon>Alphaproteobacteria</taxon>
        <taxon>Rhodobacterales</taxon>
        <taxon>Paracoccaceae</taxon>
        <taxon>Halodurantibacterium</taxon>
    </lineage>
</organism>
<comment type="pathway">
    <text evidence="1">Cofactor biosynthesis; tetrahydrofolate biosynthesis; 2-amino-4-hydroxy-6-hydroxymethyl-7,8-dihydropteridine diphosphate from 7,8-dihydroneopterin triphosphate: step 4/4.</text>
</comment>
<comment type="similarity">
    <text evidence="2">Belongs to the HPPK family.</text>
</comment>
<reference evidence="15" key="1">
    <citation type="journal article" date="2019" name="Int. J. Syst. Evol. Microbiol.">
        <title>The Global Catalogue of Microorganisms (GCM) 10K type strain sequencing project: providing services to taxonomists for standard genome sequencing and annotation.</title>
        <authorList>
            <consortium name="The Broad Institute Genomics Platform"/>
            <consortium name="The Broad Institute Genome Sequencing Center for Infectious Disease"/>
            <person name="Wu L."/>
            <person name="Ma J."/>
        </authorList>
    </citation>
    <scope>NUCLEOTIDE SEQUENCE [LARGE SCALE GENOMIC DNA]</scope>
    <source>
        <strain evidence="15">CGMCC 4.7242</strain>
    </source>
</reference>
<dbReference type="GO" id="GO:0003848">
    <property type="term" value="F:2-amino-4-hydroxy-6-hydroxymethyldihydropteridine diphosphokinase activity"/>
    <property type="evidence" value="ECO:0007669"/>
    <property type="project" value="UniProtKB-EC"/>
</dbReference>
<evidence type="ECO:0000256" key="7">
    <source>
        <dbReference type="ARBA" id="ARBA00022777"/>
    </source>
</evidence>
<evidence type="ECO:0000256" key="4">
    <source>
        <dbReference type="ARBA" id="ARBA00016218"/>
    </source>
</evidence>
<dbReference type="InterPro" id="IPR035907">
    <property type="entry name" value="Hppk_sf"/>
</dbReference>
<keyword evidence="8" id="KW-0067">ATP-binding</keyword>
<dbReference type="Proteomes" id="UP001597353">
    <property type="component" value="Unassembled WGS sequence"/>
</dbReference>
<comment type="function">
    <text evidence="10">Catalyzes the transfer of pyrophosphate from adenosine triphosphate (ATP) to 6-hydroxymethyl-7,8-dihydropterin, an enzymatic step in folate biosynthesis pathway.</text>
</comment>
<gene>
    <name evidence="14" type="primary">folK</name>
    <name evidence="14" type="ORF">ACFSGJ_04570</name>
</gene>
<evidence type="ECO:0000256" key="10">
    <source>
        <dbReference type="ARBA" id="ARBA00029409"/>
    </source>
</evidence>
<dbReference type="NCBIfam" id="TIGR01498">
    <property type="entry name" value="folK"/>
    <property type="match status" value="1"/>
</dbReference>
<dbReference type="RefSeq" id="WP_390259814.1">
    <property type="nucleotide sequence ID" value="NZ_JBHUGH010000003.1"/>
</dbReference>
<evidence type="ECO:0000259" key="13">
    <source>
        <dbReference type="Pfam" id="PF01288"/>
    </source>
</evidence>
<proteinExistence type="inferred from homology"/>
<name>A0ABW4S2C9_9RHOB</name>
<dbReference type="Gene3D" id="3.30.70.560">
    <property type="entry name" value="7,8-Dihydro-6-hydroxymethylpterin-pyrophosphokinase HPPK"/>
    <property type="match status" value="1"/>
</dbReference>
<dbReference type="PANTHER" id="PTHR43071:SF1">
    <property type="entry name" value="2-AMINO-4-HYDROXY-6-HYDROXYMETHYLDIHYDROPTERIDINE PYROPHOSPHOKINASE"/>
    <property type="match status" value="1"/>
</dbReference>
<dbReference type="CDD" id="cd00483">
    <property type="entry name" value="HPPK"/>
    <property type="match status" value="1"/>
</dbReference>
<dbReference type="SUPFAM" id="SSF55083">
    <property type="entry name" value="6-hydroxymethyl-7,8-dihydropterin pyrophosphokinase, HPPK"/>
    <property type="match status" value="1"/>
</dbReference>
<keyword evidence="5 14" id="KW-0808">Transferase</keyword>
<evidence type="ECO:0000256" key="11">
    <source>
        <dbReference type="ARBA" id="ARBA00029766"/>
    </source>
</evidence>
<protein>
    <recommendedName>
        <fullName evidence="4">2-amino-4-hydroxy-6-hydroxymethyldihydropteridine pyrophosphokinase</fullName>
        <ecNumber evidence="3">2.7.6.3</ecNumber>
    </recommendedName>
    <alternativeName>
        <fullName evidence="11">6-hydroxymethyl-7,8-dihydropterin pyrophosphokinase</fullName>
    </alternativeName>
    <alternativeName>
        <fullName evidence="12">7,8-dihydro-6-hydroxymethylpterin-pyrophosphokinase</fullName>
    </alternativeName>
</protein>
<accession>A0ABW4S2C9</accession>
<keyword evidence="6" id="KW-0547">Nucleotide-binding</keyword>
<dbReference type="EMBL" id="JBHUGH010000003">
    <property type="protein sequence ID" value="MFD1911486.1"/>
    <property type="molecule type" value="Genomic_DNA"/>
</dbReference>
<evidence type="ECO:0000313" key="15">
    <source>
        <dbReference type="Proteomes" id="UP001597353"/>
    </source>
</evidence>
<evidence type="ECO:0000256" key="6">
    <source>
        <dbReference type="ARBA" id="ARBA00022741"/>
    </source>
</evidence>
<evidence type="ECO:0000256" key="12">
    <source>
        <dbReference type="ARBA" id="ARBA00033413"/>
    </source>
</evidence>
<sequence>MPQIKTALIALGSNEEHDGKGPEETLREALRVLAGGDVQVHEVARFFRTPCFPVGAGPDYVNSAARLTTVLAPEALLARLHAVEAEFGRVRRKRWGVRTLDLDLLAWGDAVLPDRNVWRDWHDLPPEDQAVRAPDRLILPHPRLQDRAFVLVPLCDIAPDWRHPVLGRTARELRDALPAGALEDVVAIPDP</sequence>
<evidence type="ECO:0000256" key="1">
    <source>
        <dbReference type="ARBA" id="ARBA00005051"/>
    </source>
</evidence>
<dbReference type="EC" id="2.7.6.3" evidence="3"/>
<dbReference type="InterPro" id="IPR000550">
    <property type="entry name" value="Hppk"/>
</dbReference>
<evidence type="ECO:0000313" key="14">
    <source>
        <dbReference type="EMBL" id="MFD1911486.1"/>
    </source>
</evidence>
<evidence type="ECO:0000256" key="8">
    <source>
        <dbReference type="ARBA" id="ARBA00022840"/>
    </source>
</evidence>
<feature type="domain" description="7,8-dihydro-6-hydroxymethylpterin-pyrophosphokinase" evidence="13">
    <location>
        <begin position="9"/>
        <end position="159"/>
    </location>
</feature>
<dbReference type="PANTHER" id="PTHR43071">
    <property type="entry name" value="2-AMINO-4-HYDROXY-6-HYDROXYMETHYLDIHYDROPTERIDINE PYROPHOSPHOKINASE"/>
    <property type="match status" value="1"/>
</dbReference>
<evidence type="ECO:0000256" key="5">
    <source>
        <dbReference type="ARBA" id="ARBA00022679"/>
    </source>
</evidence>
<dbReference type="Pfam" id="PF01288">
    <property type="entry name" value="HPPK"/>
    <property type="match status" value="1"/>
</dbReference>
<evidence type="ECO:0000256" key="2">
    <source>
        <dbReference type="ARBA" id="ARBA00005810"/>
    </source>
</evidence>
<keyword evidence="9" id="KW-0289">Folate biosynthesis</keyword>
<keyword evidence="15" id="KW-1185">Reference proteome</keyword>
<evidence type="ECO:0000256" key="3">
    <source>
        <dbReference type="ARBA" id="ARBA00013253"/>
    </source>
</evidence>
<comment type="caution">
    <text evidence="14">The sequence shown here is derived from an EMBL/GenBank/DDBJ whole genome shotgun (WGS) entry which is preliminary data.</text>
</comment>